<dbReference type="Proteomes" id="UP000515344">
    <property type="component" value="Chromosome"/>
</dbReference>
<evidence type="ECO:0000313" key="2">
    <source>
        <dbReference type="Proteomes" id="UP000515344"/>
    </source>
</evidence>
<organism evidence="1 2">
    <name type="scientific">Lacibacter sediminis</name>
    <dbReference type="NCBI Taxonomy" id="2760713"/>
    <lineage>
        <taxon>Bacteria</taxon>
        <taxon>Pseudomonadati</taxon>
        <taxon>Bacteroidota</taxon>
        <taxon>Chitinophagia</taxon>
        <taxon>Chitinophagales</taxon>
        <taxon>Chitinophagaceae</taxon>
        <taxon>Lacibacter</taxon>
    </lineage>
</organism>
<evidence type="ECO:0000313" key="1">
    <source>
        <dbReference type="EMBL" id="QNA43148.1"/>
    </source>
</evidence>
<gene>
    <name evidence="1" type="ORF">H4075_13770</name>
</gene>
<protein>
    <submittedName>
        <fullName evidence="1">Uncharacterized protein</fullName>
    </submittedName>
</protein>
<name>A0A7G5XCE5_9BACT</name>
<dbReference type="RefSeq" id="WP_182801413.1">
    <property type="nucleotide sequence ID" value="NZ_CP060007.1"/>
</dbReference>
<dbReference type="EMBL" id="CP060007">
    <property type="protein sequence ID" value="QNA43148.1"/>
    <property type="molecule type" value="Genomic_DNA"/>
</dbReference>
<reference evidence="2" key="1">
    <citation type="submission" date="2020-08" db="EMBL/GenBank/DDBJ databases">
        <title>Lacibacter sp. S13-6-6 genome sequencing.</title>
        <authorList>
            <person name="Jin L."/>
        </authorList>
    </citation>
    <scope>NUCLEOTIDE SEQUENCE [LARGE SCALE GENOMIC DNA]</scope>
    <source>
        <strain evidence="2">S13-6-6</strain>
    </source>
</reference>
<keyword evidence="2" id="KW-1185">Reference proteome</keyword>
<proteinExistence type="predicted"/>
<accession>A0A7G5XCE5</accession>
<sequence>MKRSIFILTTLLCVSMTGLYSQDKLFSLYTDSASLVRDAKPMVADFNKRVNAIRPQLDFKVGFVVYTTPAMVYYAPKSKNIVTSLYHELPTEHKTFFATYSDNEAEAKKFFAGFFNGFYIAHELGHGLVAAYGLHDPKAMYQEELEVNILAMNYWHSVGKSAELEQCYRFAKAFLQKVPDPVPKAEENRITWFNTNYWELGPQPEKYGYFQFSQFVDIYENYKRVPIDEFLELYIKQLEERKK</sequence>
<dbReference type="KEGG" id="lacs:H4075_13770"/>
<dbReference type="AlphaFoldDB" id="A0A7G5XCE5"/>